<dbReference type="Pfam" id="PF02010">
    <property type="entry name" value="REJ"/>
    <property type="match status" value="1"/>
</dbReference>
<feature type="transmembrane region" description="Helical" evidence="3">
    <location>
        <begin position="1951"/>
        <end position="1979"/>
    </location>
</feature>
<evidence type="ECO:0000256" key="2">
    <source>
        <dbReference type="SAM" id="MobiDB-lite"/>
    </source>
</evidence>
<dbReference type="InterPro" id="IPR051223">
    <property type="entry name" value="Polycystin"/>
</dbReference>
<keyword evidence="3" id="KW-1133">Transmembrane helix</keyword>
<dbReference type="SMART" id="SM00308">
    <property type="entry name" value="LH2"/>
    <property type="match status" value="1"/>
</dbReference>
<dbReference type="PROSITE" id="PS50095">
    <property type="entry name" value="PLAT"/>
    <property type="match status" value="1"/>
</dbReference>
<feature type="compositionally biased region" description="Polar residues" evidence="2">
    <location>
        <begin position="1558"/>
        <end position="1599"/>
    </location>
</feature>
<gene>
    <name evidence="5" type="ORF">CVLEPA_LOCUS18945</name>
</gene>
<sequence length="2051" mass="231615">MTIDTHFQTGGKVQFVATLTGATGLNLDCKVVYNKKNKTELPTETLTVERSFEYPGMYSIYAECKINGSIKPFTAEELFFHVEDALSASKLQISQQQSTFHTYPASTELIFHHKYYFPISYALMLNDVIITELQTAPTFDKKKISSNETVKFKLNSTIQRLVGPGIHYVTLLLQNHVSSVTFLTPVTFNKEIKNLKVMTKQYVGLQPNSFIISATVSQGAPLNLSINIKSTQTRLTIYKTSKFCPRNCHSMVVEATLSRAGMYKVEATARNKISLMTSNTTFEALPQIFDVYITSRGFNFETRREVFVFIRGGLGKYEMNLTIGDNTAKNSTLTISKSEYEHEGLPNLPFDAKPYKLIKDESIFDEARQVTVLIRNDKQSFRFVGNVPKALQTSCLESVRIRDGKVGGGLDEPLKVVEELVLSADLNFICVRELFSVDYKWRAYRVTSKVDIPKTGDEVQLNMSSVEPELLIKTDALLPGLYVIKVYANITSDDYHMSLAKGDDFTLVEIPARKLNFLIKGGNVVEAGLNTTVLKFESSIDFTKHEGNIKRDWFCAVTQEDLPMTKEIGKIQRKGSCFNWKTLWVSGNDTLEISRNKLIPSEQYYVRLIISGAHYDATFADQKIIIKSKPAPVVILRCWSNCEKLFSSHKPIILQLECDDCIRHTWMLSLKSGQQMSLCKNQRFCKLNKSILDKVKTSSNVTGTGYNSVGDKASATLILAPLLPPSGGICKVHPRSGIAYVTKFNVTCHGYAQGRVPLKYKFFTAEKDQNNLLQHGCDPNLNDVTFPSKSSFSDVMIWVEICGPGQACTVKNLSVLLTKNHHDNTDVISDLFNAISSQNLQQTAQLMLPMSSANILERFQISKVYERVAKYPIKTLMSVKQLADVVRHLVDGFGVINDYHVRLIAKIMDQIEHTVRNPSTSDDDDDVIRSIAASCIFVTSHLMQFSDDISFKIKESSRMTRLGKLLMVSLIPGEDTMTFGTKSVKGKFLKLNNDVINPLNGSSSFRLPNIQTLNNEVINVEVFTYDSSINFNTRTHKVDQVTSVSMTTGWQNEIPINRNEAKNQTIGFSLPAQPGKANITMRVESECDVAGCHSKAAGWALFDWKLYKRDGNDLFLTIHVENMDQKVRNCTMSLQTTDQGSFKLKKEFHEKEILYTWSISERSLPHRQVELNLTVFVDLGAGFYRIGSLINVTLTSFILNCLHWEDRMRDWGESSCKVHQNAGIFNCECDVDQVTTNRVKRSGEEEIPQIIYASHLLVFPNKINYDQLSWNLWEQFQQNPVIISVLLVFYVIYALLLIWARCKDKDAQKKGLFIEVADNSPNDQYRYYVTIYTGSRPNAGTTATVSMRLLGKRQRSNAHIIQRENENVLSVGSVESFLITTPRSLGDIKAVRMWRNDGGSSPKWYLERMVVRDLETNECWFFLCGTRFSDVTEYTFRAATLEELQVSNKLFLLKCENHFKDRHVWYSLYGMRPWQHGVMTRVERAATCSLFIFMVMITSMMFHGHSHALDGNVLTFGHYSFKWSHIAVGIQSALICFPGPFFISLMFRHAQRRKGNKNLISGNNLESPKLTRGQQNPATSLVQNHDAQKTGNTIKQNNRNRSERENAKVDQNKNKIGQYIPEDNDRPSISREIANIINKQPPKFPGKFEIVKETKRREKTRRNDLSMKKKINSSRVEGDVTTTTSPKSMMSTKMIKYIPSRVERNAAALSPPVRDMTSPKMTKYIPSHVNQNMATTTSSAVDMTSSKKKKTKPSRDEQLVATTSTAVKGITSSTKLKALRVEKNVATTSSAVKGMTSPKKKKLKPSRVGKNVATSSSAVKGMTSPKKKKLKPSRVEKNVITTSPVVKGMKSSKKTKSKTSRVEKNGATTSSAEKALTSSAVRPSARPPLSAAEAQQEFTILEIDPNTLDPLAIVHFSIYVAWFYIVAAMIASTVICVLYGMTYGIETCRDWLVSFVSAFIQTVIILESFKVVLIAYFSVLNNPRHDLRDWVPPLPPSVRPRSYVNRGAIRRKQKRELTNPTYRSPTRESTNRKKNTQENIEMRVIKQRVST</sequence>
<evidence type="ECO:0000256" key="1">
    <source>
        <dbReference type="PROSITE-ProRule" id="PRU00152"/>
    </source>
</evidence>
<feature type="transmembrane region" description="Helical" evidence="3">
    <location>
        <begin position="1523"/>
        <end position="1547"/>
    </location>
</feature>
<dbReference type="InterPro" id="IPR001024">
    <property type="entry name" value="PLAT/LH2_dom"/>
</dbReference>
<dbReference type="PANTHER" id="PTHR10877">
    <property type="entry name" value="POLYCYSTIN FAMILY MEMBER"/>
    <property type="match status" value="1"/>
</dbReference>
<feature type="region of interest" description="Disordered" evidence="2">
    <location>
        <begin position="1736"/>
        <end position="1760"/>
    </location>
</feature>
<keyword evidence="3" id="KW-0472">Membrane</keyword>
<dbReference type="Proteomes" id="UP001642483">
    <property type="component" value="Unassembled WGS sequence"/>
</dbReference>
<name>A0ABP0G8F8_CLALP</name>
<organism evidence="5 6">
    <name type="scientific">Clavelina lepadiformis</name>
    <name type="common">Light-bulb sea squirt</name>
    <name type="synonym">Ascidia lepadiformis</name>
    <dbReference type="NCBI Taxonomy" id="159417"/>
    <lineage>
        <taxon>Eukaryota</taxon>
        <taxon>Metazoa</taxon>
        <taxon>Chordata</taxon>
        <taxon>Tunicata</taxon>
        <taxon>Ascidiacea</taxon>
        <taxon>Aplousobranchia</taxon>
        <taxon>Clavelinidae</taxon>
        <taxon>Clavelina</taxon>
    </lineage>
</organism>
<accession>A0ABP0G8F8</accession>
<evidence type="ECO:0000313" key="6">
    <source>
        <dbReference type="Proteomes" id="UP001642483"/>
    </source>
</evidence>
<dbReference type="EMBL" id="CAWYQH010000103">
    <property type="protein sequence ID" value="CAK8686909.1"/>
    <property type="molecule type" value="Genomic_DNA"/>
</dbReference>
<comment type="caution">
    <text evidence="5">The sequence shown here is derived from an EMBL/GenBank/DDBJ whole genome shotgun (WGS) entry which is preliminary data.</text>
</comment>
<feature type="compositionally biased region" description="Basic residues" evidence="2">
    <location>
        <begin position="1850"/>
        <end position="1859"/>
    </location>
</feature>
<feature type="region of interest" description="Disordered" evidence="2">
    <location>
        <begin position="1558"/>
        <end position="1626"/>
    </location>
</feature>
<feature type="transmembrane region" description="Helical" evidence="3">
    <location>
        <begin position="1921"/>
        <end position="1945"/>
    </location>
</feature>
<feature type="compositionally biased region" description="Basic residues" evidence="2">
    <location>
        <begin position="1798"/>
        <end position="1807"/>
    </location>
</feature>
<reference evidence="5 6" key="1">
    <citation type="submission" date="2024-02" db="EMBL/GenBank/DDBJ databases">
        <authorList>
            <person name="Daric V."/>
            <person name="Darras S."/>
        </authorList>
    </citation>
    <scope>NUCLEOTIDE SEQUENCE [LARGE SCALE GENOMIC DNA]</scope>
</reference>
<dbReference type="Gene3D" id="2.60.60.20">
    <property type="entry name" value="PLAT/LH2 domain"/>
    <property type="match status" value="1"/>
</dbReference>
<feature type="compositionally biased region" description="Basic and acidic residues" evidence="2">
    <location>
        <begin position="1600"/>
        <end position="1613"/>
    </location>
</feature>
<protein>
    <recommendedName>
        <fullName evidence="4">PLAT domain-containing protein</fullName>
    </recommendedName>
</protein>
<dbReference type="PANTHER" id="PTHR10877:SF150">
    <property type="entry name" value="REJ DOMAIN-CONTAINING PROTEIN"/>
    <property type="match status" value="1"/>
</dbReference>
<feature type="domain" description="PLAT" evidence="4">
    <location>
        <begin position="1325"/>
        <end position="1442"/>
    </location>
</feature>
<feature type="region of interest" description="Disordered" evidence="2">
    <location>
        <begin position="1791"/>
        <end position="1834"/>
    </location>
</feature>
<keyword evidence="3" id="KW-0812">Transmembrane</keyword>
<feature type="region of interest" description="Disordered" evidence="2">
    <location>
        <begin position="1847"/>
        <end position="1887"/>
    </location>
</feature>
<comment type="caution">
    <text evidence="1">Lacks conserved residue(s) required for the propagation of feature annotation.</text>
</comment>
<feature type="transmembrane region" description="Helical" evidence="3">
    <location>
        <begin position="1485"/>
        <end position="1503"/>
    </location>
</feature>
<dbReference type="InterPro" id="IPR002859">
    <property type="entry name" value="PKD/REJ-like"/>
</dbReference>
<feature type="region of interest" description="Disordered" evidence="2">
    <location>
        <begin position="2015"/>
        <end position="2039"/>
    </location>
</feature>
<keyword evidence="6" id="KW-1185">Reference proteome</keyword>
<evidence type="ECO:0000256" key="3">
    <source>
        <dbReference type="SAM" id="Phobius"/>
    </source>
</evidence>
<dbReference type="SUPFAM" id="SSF49723">
    <property type="entry name" value="Lipase/lipooxygenase domain (PLAT/LH2 domain)"/>
    <property type="match status" value="1"/>
</dbReference>
<feature type="compositionally biased region" description="Polar residues" evidence="2">
    <location>
        <begin position="1866"/>
        <end position="1881"/>
    </location>
</feature>
<proteinExistence type="predicted"/>
<evidence type="ECO:0000259" key="4">
    <source>
        <dbReference type="PROSITE" id="PS50095"/>
    </source>
</evidence>
<feature type="transmembrane region" description="Helical" evidence="3">
    <location>
        <begin position="1281"/>
        <end position="1300"/>
    </location>
</feature>
<dbReference type="InterPro" id="IPR036392">
    <property type="entry name" value="PLAT/LH2_dom_sf"/>
</dbReference>
<dbReference type="Pfam" id="PF01477">
    <property type="entry name" value="PLAT"/>
    <property type="match status" value="1"/>
</dbReference>
<evidence type="ECO:0000313" key="5">
    <source>
        <dbReference type="EMBL" id="CAK8686909.1"/>
    </source>
</evidence>